<name>A0ABR3F490_9AGAR</name>
<organism evidence="1 2">
    <name type="scientific">Marasmius crinis-equi</name>
    <dbReference type="NCBI Taxonomy" id="585013"/>
    <lineage>
        <taxon>Eukaryota</taxon>
        <taxon>Fungi</taxon>
        <taxon>Dikarya</taxon>
        <taxon>Basidiomycota</taxon>
        <taxon>Agaricomycotina</taxon>
        <taxon>Agaricomycetes</taxon>
        <taxon>Agaricomycetidae</taxon>
        <taxon>Agaricales</taxon>
        <taxon>Marasmiineae</taxon>
        <taxon>Marasmiaceae</taxon>
        <taxon>Marasmius</taxon>
    </lineage>
</organism>
<gene>
    <name evidence="1" type="ORF">V5O48_012128</name>
</gene>
<evidence type="ECO:0000313" key="1">
    <source>
        <dbReference type="EMBL" id="KAL0569839.1"/>
    </source>
</evidence>
<evidence type="ECO:0000313" key="2">
    <source>
        <dbReference type="Proteomes" id="UP001465976"/>
    </source>
</evidence>
<reference evidence="1 2" key="1">
    <citation type="submission" date="2024-02" db="EMBL/GenBank/DDBJ databases">
        <title>A draft genome for the cacao thread blight pathogen Marasmius crinis-equi.</title>
        <authorList>
            <person name="Cohen S.P."/>
            <person name="Baruah I.K."/>
            <person name="Amoako-Attah I."/>
            <person name="Bukari Y."/>
            <person name="Meinhardt L.W."/>
            <person name="Bailey B.A."/>
        </authorList>
    </citation>
    <scope>NUCLEOTIDE SEQUENCE [LARGE SCALE GENOMIC DNA]</scope>
    <source>
        <strain evidence="1 2">GH-76</strain>
    </source>
</reference>
<comment type="caution">
    <text evidence="1">The sequence shown here is derived from an EMBL/GenBank/DDBJ whole genome shotgun (WGS) entry which is preliminary data.</text>
</comment>
<keyword evidence="2" id="KW-1185">Reference proteome</keyword>
<protein>
    <submittedName>
        <fullName evidence="1">Uncharacterized protein</fullName>
    </submittedName>
</protein>
<dbReference type="EMBL" id="JBAHYK010001042">
    <property type="protein sequence ID" value="KAL0569839.1"/>
    <property type="molecule type" value="Genomic_DNA"/>
</dbReference>
<proteinExistence type="predicted"/>
<dbReference type="Proteomes" id="UP001465976">
    <property type="component" value="Unassembled WGS sequence"/>
</dbReference>
<accession>A0ABR3F490</accession>
<sequence>MSFFPNCNSPVFYNGSFTAADKVINNVNNYYVHPPGPGSKNRFRTILEGDLIFLREVSSNTFTLTQPPDASIAKLKTTNPFRVRLERNRMVTRVVRKVHTAEIVGFEPRKFTVVTFDSENGSETAEAPAGNALIWRRAYEISSSERLKRANHFPQFFALSESDIPSLIYHDELVGGDDIRYEYRNDAIIASYLHYLFQATYFITSSNDLVKKMSLKVSPYTTQWFFNLKSGCFLFDSTWMISCTESQSDKDETRSENDRTITRRSNSICTDIGPGLTPDRVVSHLQRTLSGYLHSLSSIGEAKRVDSLDSFARHGVLTFGSVIDINKDELLGHFPLTPRPQWYCTSNNSDATVHYSQSVKSRVEITFNPEVEGRDWELEIHFGFKLPYEASEQLRVAFLRQSPSFRSDCPDAETNLVLFEELRFVLRSTIRRSSSSKLPPVLPYLFIPPLKATWMNGMPCLRWPSSPNVPLFYWSPYVEGNVYFSHRRWYWHRGIPKTTLETWVGTNWRDENYEAVQDYLHLRSHHTEGQSFEWISQGDPLERWGQVETEVTAESLEGQEDEFEPREMSVRELKEFSLGAYRRTRVPRGTPT</sequence>